<dbReference type="AlphaFoldDB" id="A0A8H6YHB8"/>
<feature type="compositionally biased region" description="Basic and acidic residues" evidence="1">
    <location>
        <begin position="126"/>
        <end position="137"/>
    </location>
</feature>
<accession>A0A8H6YHB8</accession>
<organism evidence="2 3">
    <name type="scientific">Mycena venus</name>
    <dbReference type="NCBI Taxonomy" id="2733690"/>
    <lineage>
        <taxon>Eukaryota</taxon>
        <taxon>Fungi</taxon>
        <taxon>Dikarya</taxon>
        <taxon>Basidiomycota</taxon>
        <taxon>Agaricomycotina</taxon>
        <taxon>Agaricomycetes</taxon>
        <taxon>Agaricomycetidae</taxon>
        <taxon>Agaricales</taxon>
        <taxon>Marasmiineae</taxon>
        <taxon>Mycenaceae</taxon>
        <taxon>Mycena</taxon>
    </lineage>
</organism>
<evidence type="ECO:0000313" key="3">
    <source>
        <dbReference type="Proteomes" id="UP000620124"/>
    </source>
</evidence>
<feature type="region of interest" description="Disordered" evidence="1">
    <location>
        <begin position="73"/>
        <end position="172"/>
    </location>
</feature>
<comment type="caution">
    <text evidence="2">The sequence shown here is derived from an EMBL/GenBank/DDBJ whole genome shotgun (WGS) entry which is preliminary data.</text>
</comment>
<feature type="compositionally biased region" description="Polar residues" evidence="1">
    <location>
        <begin position="153"/>
        <end position="172"/>
    </location>
</feature>
<proteinExistence type="predicted"/>
<evidence type="ECO:0000256" key="1">
    <source>
        <dbReference type="SAM" id="MobiDB-lite"/>
    </source>
</evidence>
<feature type="compositionally biased region" description="Polar residues" evidence="1">
    <location>
        <begin position="77"/>
        <end position="90"/>
    </location>
</feature>
<dbReference type="EMBL" id="JACAZI010000006">
    <property type="protein sequence ID" value="KAF7358296.1"/>
    <property type="molecule type" value="Genomic_DNA"/>
</dbReference>
<protein>
    <submittedName>
        <fullName evidence="2">Uncharacterized protein</fullName>
    </submittedName>
</protein>
<name>A0A8H6YHB8_9AGAR</name>
<evidence type="ECO:0000313" key="2">
    <source>
        <dbReference type="EMBL" id="KAF7358296.1"/>
    </source>
</evidence>
<gene>
    <name evidence="2" type="ORF">MVEN_00878900</name>
</gene>
<dbReference type="Proteomes" id="UP000620124">
    <property type="component" value="Unassembled WGS sequence"/>
</dbReference>
<sequence length="172" mass="18722">MRVTIEEVDEPELKGRALPLLLSPHIFLAAHKGDVPLSESGPSVHILPSYSAASNTLHIPEHSYAFIQAGHGDVDPEQNSPADMFSTSSPVPIPLQNDPLFPRHTSFSPAWGLDPQPSEKPLGKTHVRDEDLMHTETSDSSGLHFRDPPEAVRQTSRMESSFASALSGLQTD</sequence>
<keyword evidence="3" id="KW-1185">Reference proteome</keyword>
<reference evidence="2" key="1">
    <citation type="submission" date="2020-05" db="EMBL/GenBank/DDBJ databases">
        <title>Mycena genomes resolve the evolution of fungal bioluminescence.</title>
        <authorList>
            <person name="Tsai I.J."/>
        </authorList>
    </citation>
    <scope>NUCLEOTIDE SEQUENCE</scope>
    <source>
        <strain evidence="2">CCC161011</strain>
    </source>
</reference>